<protein>
    <submittedName>
        <fullName evidence="5">SDR family oxidoreductase</fullName>
    </submittedName>
</protein>
<dbReference type="EMBL" id="JAMRXG010000020">
    <property type="protein sequence ID" value="MCM6778294.1"/>
    <property type="molecule type" value="Genomic_DNA"/>
</dbReference>
<evidence type="ECO:0000256" key="1">
    <source>
        <dbReference type="ARBA" id="ARBA00006484"/>
    </source>
</evidence>
<dbReference type="InterPro" id="IPR036291">
    <property type="entry name" value="NAD(P)-bd_dom_sf"/>
</dbReference>
<reference evidence="5" key="1">
    <citation type="submission" date="2022-06" db="EMBL/GenBank/DDBJ databases">
        <title>Novel species in genus nocardia.</title>
        <authorList>
            <person name="Li F."/>
        </authorList>
    </citation>
    <scope>NUCLEOTIDE SEQUENCE</scope>
    <source>
        <strain evidence="5">CDC141</strain>
    </source>
</reference>
<dbReference type="GO" id="GO:0016020">
    <property type="term" value="C:membrane"/>
    <property type="evidence" value="ECO:0007669"/>
    <property type="project" value="TreeGrafter"/>
</dbReference>
<keyword evidence="6" id="KW-1185">Reference proteome</keyword>
<dbReference type="PRINTS" id="PR00081">
    <property type="entry name" value="GDHRDH"/>
</dbReference>
<organism evidence="5 6">
    <name type="scientific">Nocardia pulmonis</name>
    <dbReference type="NCBI Taxonomy" id="2951408"/>
    <lineage>
        <taxon>Bacteria</taxon>
        <taxon>Bacillati</taxon>
        <taxon>Actinomycetota</taxon>
        <taxon>Actinomycetes</taxon>
        <taxon>Mycobacteriales</taxon>
        <taxon>Nocardiaceae</taxon>
        <taxon>Nocardia</taxon>
    </lineage>
</organism>
<dbReference type="InterPro" id="IPR020904">
    <property type="entry name" value="Sc_DH/Rdtase_CS"/>
</dbReference>
<dbReference type="PANTHER" id="PTHR44196:SF1">
    <property type="entry name" value="DEHYDROGENASE_REDUCTASE SDR FAMILY MEMBER 7B"/>
    <property type="match status" value="1"/>
</dbReference>
<evidence type="ECO:0000256" key="2">
    <source>
        <dbReference type="ARBA" id="ARBA00023002"/>
    </source>
</evidence>
<dbReference type="PROSITE" id="PS00061">
    <property type="entry name" value="ADH_SHORT"/>
    <property type="match status" value="1"/>
</dbReference>
<comment type="caution">
    <text evidence="5">The sequence shown here is derived from an EMBL/GenBank/DDBJ whole genome shotgun (WGS) entry which is preliminary data.</text>
</comment>
<dbReference type="CDD" id="cd05233">
    <property type="entry name" value="SDR_c"/>
    <property type="match status" value="1"/>
</dbReference>
<dbReference type="Proteomes" id="UP001139157">
    <property type="component" value="Unassembled WGS sequence"/>
</dbReference>
<comment type="similarity">
    <text evidence="1 3">Belongs to the short-chain dehydrogenases/reductases (SDR) family.</text>
</comment>
<dbReference type="PANTHER" id="PTHR44196">
    <property type="entry name" value="DEHYDROGENASE/REDUCTASE SDR FAMILY MEMBER 7B"/>
    <property type="match status" value="1"/>
</dbReference>
<name>A0A9X2ED67_9NOCA</name>
<accession>A0A9X2ED67</accession>
<evidence type="ECO:0000259" key="4">
    <source>
        <dbReference type="SMART" id="SM00822"/>
    </source>
</evidence>
<dbReference type="SUPFAM" id="SSF51735">
    <property type="entry name" value="NAD(P)-binding Rossmann-fold domains"/>
    <property type="match status" value="1"/>
</dbReference>
<evidence type="ECO:0000313" key="6">
    <source>
        <dbReference type="Proteomes" id="UP001139157"/>
    </source>
</evidence>
<dbReference type="Gene3D" id="3.40.50.720">
    <property type="entry name" value="NAD(P)-binding Rossmann-like Domain"/>
    <property type="match status" value="1"/>
</dbReference>
<dbReference type="Pfam" id="PF00106">
    <property type="entry name" value="adh_short"/>
    <property type="match status" value="1"/>
</dbReference>
<evidence type="ECO:0000256" key="3">
    <source>
        <dbReference type="RuleBase" id="RU000363"/>
    </source>
</evidence>
<dbReference type="GO" id="GO:0016491">
    <property type="term" value="F:oxidoreductase activity"/>
    <property type="evidence" value="ECO:0007669"/>
    <property type="project" value="UniProtKB-KW"/>
</dbReference>
<gene>
    <name evidence="5" type="ORF">NDR86_32885</name>
</gene>
<feature type="domain" description="Ketoreductase" evidence="4">
    <location>
        <begin position="2"/>
        <end position="181"/>
    </location>
</feature>
<proteinExistence type="inferred from homology"/>
<sequence length="262" mass="27334">MVALTGAGSGIGRGLAIELNRRGAHLALAGRHEENLRETQKLCVAPGDTEVFRVDVCDRAAVGAYAAATVERFGRCDVLLANAGILHVGSVESTSPADFDTVMGINFGGMVNSVKAFLPHLLTTGRPARIATVSSALGLVGAAEHAPYCASKFAMRGFTESLRAELARTNVAVTAVYPGGVRTPIARTALLAPDVDRTQVVTRFEERIARTDADKAAHTILTGVEQGRAQVLIGADARLAELAARLAGPHFGKIVSLASKLG</sequence>
<dbReference type="RefSeq" id="WP_251917770.1">
    <property type="nucleotide sequence ID" value="NZ_JAMRXG010000020.1"/>
</dbReference>
<dbReference type="InterPro" id="IPR057326">
    <property type="entry name" value="KR_dom"/>
</dbReference>
<dbReference type="InterPro" id="IPR002347">
    <property type="entry name" value="SDR_fam"/>
</dbReference>
<dbReference type="PRINTS" id="PR00080">
    <property type="entry name" value="SDRFAMILY"/>
</dbReference>
<dbReference type="AlphaFoldDB" id="A0A9X2ED67"/>
<evidence type="ECO:0000313" key="5">
    <source>
        <dbReference type="EMBL" id="MCM6778294.1"/>
    </source>
</evidence>
<keyword evidence="2" id="KW-0560">Oxidoreductase</keyword>
<dbReference type="SMART" id="SM00822">
    <property type="entry name" value="PKS_KR"/>
    <property type="match status" value="1"/>
</dbReference>